<feature type="chain" id="PRO_5021491375" evidence="10">
    <location>
        <begin position="17"/>
        <end position="313"/>
    </location>
</feature>
<dbReference type="InterPro" id="IPR021149">
    <property type="entry name" value="OligosaccharylTrfase_OST3/OST6"/>
</dbReference>
<dbReference type="GO" id="GO:0008250">
    <property type="term" value="C:oligosaccharyltransferase complex"/>
    <property type="evidence" value="ECO:0007669"/>
    <property type="project" value="TreeGrafter"/>
</dbReference>
<proteinExistence type="inferred from homology"/>
<comment type="function">
    <text evidence="1">Subunit of the oligosaccharyl transferase (OST) complex that catalyzes the initial transfer of a defined glycan (Glc(3)Man(9)GlcNAc(2) in eukaryotes) from the lipid carrier dolichol-pyrophosphate to an asparagine residue within an Asn-X-Ser/Thr consensus motif in nascent polypeptide chains, the first step in protein N-glycosylation. N-glycosylation occurs cotranslationally and the complex associates with the Sec61 complex at the channel-forming translocon complex that mediates protein translocation across the endoplasmic reticulum (ER). All subunits are required for a maximal enzyme activity.</text>
</comment>
<dbReference type="Pfam" id="PF04756">
    <property type="entry name" value="OST3_OST6"/>
    <property type="match status" value="1"/>
</dbReference>
<keyword evidence="7 9" id="KW-1133">Transmembrane helix</keyword>
<dbReference type="VEuPathDB" id="FungiDB:BD410DRAFT_762487"/>
<dbReference type="STRING" id="50990.A0A4Y7QKZ1"/>
<dbReference type="Gene3D" id="3.40.30.10">
    <property type="entry name" value="Glutaredoxin"/>
    <property type="match status" value="1"/>
</dbReference>
<feature type="signal peptide" evidence="10">
    <location>
        <begin position="1"/>
        <end position="16"/>
    </location>
</feature>
<dbReference type="SUPFAM" id="SSF52833">
    <property type="entry name" value="Thioredoxin-like"/>
    <property type="match status" value="1"/>
</dbReference>
<keyword evidence="5 10" id="KW-0732">Signal</keyword>
<comment type="subcellular location">
    <subcellularLocation>
        <location evidence="2">Endoplasmic reticulum membrane</location>
        <topology evidence="2">Multi-pass membrane protein</topology>
    </subcellularLocation>
</comment>
<evidence type="ECO:0000256" key="2">
    <source>
        <dbReference type="ARBA" id="ARBA00004477"/>
    </source>
</evidence>
<gene>
    <name evidence="11" type="ORF">BD410DRAFT_762487</name>
</gene>
<feature type="transmembrane region" description="Helical" evidence="9">
    <location>
        <begin position="280"/>
        <end position="300"/>
    </location>
</feature>
<evidence type="ECO:0000256" key="4">
    <source>
        <dbReference type="ARBA" id="ARBA00022692"/>
    </source>
</evidence>
<dbReference type="OrthoDB" id="67566at2759"/>
<feature type="transmembrane region" description="Helical" evidence="9">
    <location>
        <begin position="244"/>
        <end position="268"/>
    </location>
</feature>
<comment type="similarity">
    <text evidence="3">Belongs to the OST3/OST6 family.</text>
</comment>
<sequence length="313" mass="35199">MLISFLTLLLLPLVHSAPSPHEQLISLAAANNGVIKLDSRSWDLLTTSKRNWSATVQYTALDKNMKCTPCREFDPTFNTVAKTWMSVSKENRDQHFFATLDYKDGPDVFKKLSIVSAPVVSLYPAAQGPHRPASGKTDPFSYDFNNYGYDPQELAFQVNLITPVPVPYRAPFNWGLLGTGVTSVLLLALAGRYSLPVIMSRWAWAAVSIGISLVMTSGFMFVRIRGMPYRSAEGTMMAGFQNQLGAEIWTVAFTYGTLSFCWLALVLLVPRQTSEKRQRIGIYLFSLILIFLYSLLLQYFRLKNQGYPFSLFL</sequence>
<evidence type="ECO:0000256" key="1">
    <source>
        <dbReference type="ARBA" id="ARBA00002791"/>
    </source>
</evidence>
<keyword evidence="6" id="KW-0256">Endoplasmic reticulum</keyword>
<keyword evidence="8 9" id="KW-0472">Membrane</keyword>
<dbReference type="GO" id="GO:0018279">
    <property type="term" value="P:protein N-linked glycosylation via asparagine"/>
    <property type="evidence" value="ECO:0007669"/>
    <property type="project" value="TreeGrafter"/>
</dbReference>
<dbReference type="PANTHER" id="PTHR12692:SF0">
    <property type="entry name" value="GH11935P"/>
    <property type="match status" value="1"/>
</dbReference>
<dbReference type="GO" id="GO:0016740">
    <property type="term" value="F:transferase activity"/>
    <property type="evidence" value="ECO:0007669"/>
    <property type="project" value="UniProtKB-KW"/>
</dbReference>
<keyword evidence="12" id="KW-1185">Reference proteome</keyword>
<organism evidence="11 12">
    <name type="scientific">Rickenella mellea</name>
    <dbReference type="NCBI Taxonomy" id="50990"/>
    <lineage>
        <taxon>Eukaryota</taxon>
        <taxon>Fungi</taxon>
        <taxon>Dikarya</taxon>
        <taxon>Basidiomycota</taxon>
        <taxon>Agaricomycotina</taxon>
        <taxon>Agaricomycetes</taxon>
        <taxon>Hymenochaetales</taxon>
        <taxon>Rickenellaceae</taxon>
        <taxon>Rickenella</taxon>
    </lineage>
</organism>
<evidence type="ECO:0000256" key="8">
    <source>
        <dbReference type="ARBA" id="ARBA00023136"/>
    </source>
</evidence>
<evidence type="ECO:0000256" key="5">
    <source>
        <dbReference type="ARBA" id="ARBA00022729"/>
    </source>
</evidence>
<reference evidence="11 12" key="1">
    <citation type="submission" date="2018-06" db="EMBL/GenBank/DDBJ databases">
        <title>A transcriptomic atlas of mushroom development highlights an independent origin of complex multicellularity.</title>
        <authorList>
            <consortium name="DOE Joint Genome Institute"/>
            <person name="Krizsan K."/>
            <person name="Almasi E."/>
            <person name="Merenyi Z."/>
            <person name="Sahu N."/>
            <person name="Viragh M."/>
            <person name="Koszo T."/>
            <person name="Mondo S."/>
            <person name="Kiss B."/>
            <person name="Balint B."/>
            <person name="Kues U."/>
            <person name="Barry K."/>
            <person name="Hegedus J.C."/>
            <person name="Henrissat B."/>
            <person name="Johnson J."/>
            <person name="Lipzen A."/>
            <person name="Ohm R."/>
            <person name="Nagy I."/>
            <person name="Pangilinan J."/>
            <person name="Yan J."/>
            <person name="Xiong Y."/>
            <person name="Grigoriev I.V."/>
            <person name="Hibbett D.S."/>
            <person name="Nagy L.G."/>
        </authorList>
    </citation>
    <scope>NUCLEOTIDE SEQUENCE [LARGE SCALE GENOMIC DNA]</scope>
    <source>
        <strain evidence="11 12">SZMC22713</strain>
    </source>
</reference>
<evidence type="ECO:0000256" key="10">
    <source>
        <dbReference type="SAM" id="SignalP"/>
    </source>
</evidence>
<dbReference type="Proteomes" id="UP000294933">
    <property type="component" value="Unassembled WGS sequence"/>
</dbReference>
<dbReference type="PANTHER" id="PTHR12692">
    <property type="entry name" value="DOLICHYL-DIPHOSPHOOLIGOSACCHARIDE--PROTEIN GLYCOSYLTRANSFERASE-RELATED"/>
    <property type="match status" value="1"/>
</dbReference>
<feature type="transmembrane region" description="Helical" evidence="9">
    <location>
        <begin position="172"/>
        <end position="190"/>
    </location>
</feature>
<evidence type="ECO:0000256" key="3">
    <source>
        <dbReference type="ARBA" id="ARBA00009561"/>
    </source>
</evidence>
<keyword evidence="4 9" id="KW-0812">Transmembrane</keyword>
<evidence type="ECO:0000313" key="11">
    <source>
        <dbReference type="EMBL" id="TDL27489.1"/>
    </source>
</evidence>
<keyword evidence="11" id="KW-0808">Transferase</keyword>
<dbReference type="InterPro" id="IPR036249">
    <property type="entry name" value="Thioredoxin-like_sf"/>
</dbReference>
<evidence type="ECO:0000313" key="12">
    <source>
        <dbReference type="Proteomes" id="UP000294933"/>
    </source>
</evidence>
<dbReference type="AlphaFoldDB" id="A0A4Y7QKZ1"/>
<dbReference type="EMBL" id="ML170159">
    <property type="protein sequence ID" value="TDL27489.1"/>
    <property type="molecule type" value="Genomic_DNA"/>
</dbReference>
<evidence type="ECO:0000256" key="9">
    <source>
        <dbReference type="SAM" id="Phobius"/>
    </source>
</evidence>
<accession>A0A4Y7QKZ1</accession>
<name>A0A4Y7QKZ1_9AGAM</name>
<feature type="transmembrane region" description="Helical" evidence="9">
    <location>
        <begin position="202"/>
        <end position="224"/>
    </location>
</feature>
<evidence type="ECO:0000256" key="6">
    <source>
        <dbReference type="ARBA" id="ARBA00022824"/>
    </source>
</evidence>
<evidence type="ECO:0000256" key="7">
    <source>
        <dbReference type="ARBA" id="ARBA00022989"/>
    </source>
</evidence>
<protein>
    <submittedName>
        <fullName evidence="11">Oligosaccharyl transferase subunit OST3/OST6 family</fullName>
    </submittedName>
</protein>